<dbReference type="Proteomes" id="UP001150924">
    <property type="component" value="Unassembled WGS sequence"/>
</dbReference>
<organism evidence="1 2">
    <name type="scientific">Nannocystis pusilla</name>
    <dbReference type="NCBI Taxonomy" id="889268"/>
    <lineage>
        <taxon>Bacteria</taxon>
        <taxon>Pseudomonadati</taxon>
        <taxon>Myxococcota</taxon>
        <taxon>Polyangia</taxon>
        <taxon>Nannocystales</taxon>
        <taxon>Nannocystaceae</taxon>
        <taxon>Nannocystis</taxon>
    </lineage>
</organism>
<dbReference type="RefSeq" id="WP_267778111.1">
    <property type="nucleotide sequence ID" value="NZ_JAPNKE010000002.1"/>
</dbReference>
<accession>A0A9X3J3M1</accession>
<gene>
    <name evidence="1" type="ORF">OV079_52080</name>
</gene>
<keyword evidence="2" id="KW-1185">Reference proteome</keyword>
<evidence type="ECO:0000313" key="2">
    <source>
        <dbReference type="Proteomes" id="UP001150924"/>
    </source>
</evidence>
<sequence length="97" mass="10799">MMEVHATLEIVVTTTGVGGDGHPHIYFSGKDLYWGKLGDYYWKPGMSDTEVNKRVTAARRAVQKLMDEYKGHLTALCDGILKHIRQGQDVCGNSYAP</sequence>
<reference evidence="1" key="1">
    <citation type="submission" date="2022-11" db="EMBL/GenBank/DDBJ databases">
        <title>Minimal conservation of predation-associated metabolite biosynthetic gene clusters underscores biosynthetic potential of Myxococcota including descriptions for ten novel species: Archangium lansinium sp. nov., Myxococcus landrumus sp. nov., Nannocystis bai.</title>
        <authorList>
            <person name="Ahearne A."/>
            <person name="Stevens C."/>
            <person name="Phillips K."/>
        </authorList>
    </citation>
    <scope>NUCLEOTIDE SEQUENCE</scope>
    <source>
        <strain evidence="1">Na p29</strain>
    </source>
</reference>
<name>A0A9X3J3M1_9BACT</name>
<protein>
    <submittedName>
        <fullName evidence="1">Uncharacterized protein</fullName>
    </submittedName>
</protein>
<dbReference type="AlphaFoldDB" id="A0A9X3J3M1"/>
<evidence type="ECO:0000313" key="1">
    <source>
        <dbReference type="EMBL" id="MCY1013931.1"/>
    </source>
</evidence>
<comment type="caution">
    <text evidence="1">The sequence shown here is derived from an EMBL/GenBank/DDBJ whole genome shotgun (WGS) entry which is preliminary data.</text>
</comment>
<dbReference type="EMBL" id="JAPNKE010000002">
    <property type="protein sequence ID" value="MCY1013931.1"/>
    <property type="molecule type" value="Genomic_DNA"/>
</dbReference>
<proteinExistence type="predicted"/>